<dbReference type="OrthoDB" id="582214at2"/>
<evidence type="ECO:0000313" key="3">
    <source>
        <dbReference type="Proteomes" id="UP000240505"/>
    </source>
</evidence>
<feature type="region of interest" description="Disordered" evidence="1">
    <location>
        <begin position="1"/>
        <end position="27"/>
    </location>
</feature>
<dbReference type="RefSeq" id="WP_107140109.1">
    <property type="nucleotide sequence ID" value="NZ_CP028324.1"/>
</dbReference>
<evidence type="ECO:0000313" key="2">
    <source>
        <dbReference type="EMBL" id="AVR94758.1"/>
    </source>
</evidence>
<dbReference type="Pfam" id="PF13444">
    <property type="entry name" value="Acetyltransf_5"/>
    <property type="match status" value="1"/>
</dbReference>
<sequence>MIATQNLSRLPVRSPEPRSAIPTSFDPSHAPQVFRTYCGGALNGVPPDISRLRYEVYCLECAFLHPDAYGEGLEHDHYDAQATHFAAYTAENRLVGAVRLVQPTNGDCYPFQRHCQPFDGYQLPPAEESAEISRLVVRKGHRRRRADSLQGVPGRGTDAPASRPGHEHWRSGEDRRGEERDSPMLLFGLYREMYRHSLQSGIRYWYAAMERSLARSLQRLGFAFQAIGPQSDYYGAVTPCLLDLRALERRLTEANPALAAWFMEKPFVRTV</sequence>
<keyword evidence="3" id="KW-1185">Reference proteome</keyword>
<feature type="compositionally biased region" description="Basic and acidic residues" evidence="1">
    <location>
        <begin position="164"/>
        <end position="178"/>
    </location>
</feature>
<dbReference type="InterPro" id="IPR022484">
    <property type="entry name" value="PEP-CTERM/exosrtase_acylTfrase"/>
</dbReference>
<protein>
    <submittedName>
        <fullName evidence="2">PEP-CTERM/exosortase system-associated acyltransferase</fullName>
    </submittedName>
</protein>
<dbReference type="AlphaFoldDB" id="A0A2R4C5D8"/>
<dbReference type="Gene3D" id="3.40.630.30">
    <property type="match status" value="1"/>
</dbReference>
<evidence type="ECO:0000256" key="1">
    <source>
        <dbReference type="SAM" id="MobiDB-lite"/>
    </source>
</evidence>
<dbReference type="Proteomes" id="UP000240505">
    <property type="component" value="Chromosome"/>
</dbReference>
<dbReference type="SUPFAM" id="SSF55729">
    <property type="entry name" value="Acyl-CoA N-acyltransferases (Nat)"/>
    <property type="match status" value="1"/>
</dbReference>
<gene>
    <name evidence="2" type="ORF">C9I28_02745</name>
</gene>
<keyword evidence="2" id="KW-0808">Transferase</keyword>
<reference evidence="2 3" key="1">
    <citation type="submission" date="2018-03" db="EMBL/GenBank/DDBJ databases">
        <title>Massilia armeniaca sp. nov., isolated from desert soil.</title>
        <authorList>
            <person name="Huang H."/>
            <person name="Ren M."/>
        </authorList>
    </citation>
    <scope>NUCLEOTIDE SEQUENCE [LARGE SCALE GENOMIC DNA]</scope>
    <source>
        <strain evidence="2 3">ZMN-3</strain>
    </source>
</reference>
<keyword evidence="2" id="KW-0012">Acyltransferase</keyword>
<dbReference type="GO" id="GO:0016746">
    <property type="term" value="F:acyltransferase activity"/>
    <property type="evidence" value="ECO:0007669"/>
    <property type="project" value="UniProtKB-KW"/>
</dbReference>
<dbReference type="KEGG" id="masz:C9I28_02745"/>
<dbReference type="EMBL" id="CP028324">
    <property type="protein sequence ID" value="AVR94758.1"/>
    <property type="molecule type" value="Genomic_DNA"/>
</dbReference>
<dbReference type="NCBIfam" id="TIGR03694">
    <property type="entry name" value="exosort_acyl"/>
    <property type="match status" value="1"/>
</dbReference>
<feature type="region of interest" description="Disordered" evidence="1">
    <location>
        <begin position="139"/>
        <end position="178"/>
    </location>
</feature>
<name>A0A2R4C5D8_9BURK</name>
<dbReference type="InterPro" id="IPR016181">
    <property type="entry name" value="Acyl_CoA_acyltransferase"/>
</dbReference>
<proteinExistence type="predicted"/>
<accession>A0A2R4C5D8</accession>
<organism evidence="2 3">
    <name type="scientific">Pseudoduganella armeniaca</name>
    <dbReference type="NCBI Taxonomy" id="2072590"/>
    <lineage>
        <taxon>Bacteria</taxon>
        <taxon>Pseudomonadati</taxon>
        <taxon>Pseudomonadota</taxon>
        <taxon>Betaproteobacteria</taxon>
        <taxon>Burkholderiales</taxon>
        <taxon>Oxalobacteraceae</taxon>
        <taxon>Telluria group</taxon>
        <taxon>Pseudoduganella</taxon>
    </lineage>
</organism>